<protein>
    <submittedName>
        <fullName evidence="2">Uncharacterized protein</fullName>
    </submittedName>
</protein>
<dbReference type="EMBL" id="KN822008">
    <property type="protein sequence ID" value="KIM68961.1"/>
    <property type="molecule type" value="Genomic_DNA"/>
</dbReference>
<feature type="compositionally biased region" description="Low complexity" evidence="1">
    <location>
        <begin position="18"/>
        <end position="37"/>
    </location>
</feature>
<sequence>MPAQKRKGVKTTKSNLPSRGSMNSNSSGGSNNPSLSKKPSKKKQKTDKRKRDWLQDCQELYGDQDNALKVLEEQAGIHYKPLIKTTLKCFEEIKDAYLVWAGFMFRKDPETVAKRLRFGAPFPDVKDIKTFYALAAKKGKSRLGATGMSHKSLKTFHRQFLSMVLFQWYRNTGERVPDKDAEQLLNHATGESQHFTIIKGSVLGQWLRGMGMRHVFFWFISNSEGGPEVQVVLQWEFNKNMHLSEAKRTSSNMSTLSIEQVDMDGVLSLLALADHYSVCEEKLIELFEHPEKITKFPYKVEVKKDMASQPVFCLIDEKTPATYNTVNNTLRRLGRQLGWPRHTMNSEHGKTTYQTMYHGVNLSALRFGHTSDTRVMRLMSSVSQGKRPISDSTDRVISMLEADIEMHSLIEAHAKALEAISAKYPSYSYDPHTIETGILSFRLNKNYGLTFWLIISKSLTSIPSSSIKPTLDDCASIIHNTLEELSAKPPLYHLVHMDPKHGRLRALRYYRALLQWEESMKKLICPFCNTSQKKSSWVKHLHCCEENQSPGHVRCALCNVLVAIEDPSESDTALPENFCLGDPHFAACFETWYSRVISGLDMKTIDMEEAEAADDGNEGRPFKWDHGVNNCIANTIGTTIYMCPICLFNADLPWPKRLYYSEDEKPIMCHIIGHMHRSQNDSRFRAAGSFTCPFTDCPLLLKGVVNRSCIAQRQQVLLGVLKQREVREQRGQEAGAKWVKQRGEMS</sequence>
<accession>A0A0C3EM10</accession>
<feature type="compositionally biased region" description="Basic residues" evidence="1">
    <location>
        <begin position="1"/>
        <end position="10"/>
    </location>
</feature>
<evidence type="ECO:0000256" key="1">
    <source>
        <dbReference type="SAM" id="MobiDB-lite"/>
    </source>
</evidence>
<dbReference type="HOGENOM" id="CLU_372620_0_0_1"/>
<keyword evidence="3" id="KW-1185">Reference proteome</keyword>
<dbReference type="OrthoDB" id="3271023at2759"/>
<name>A0A0C3EM10_9AGAM</name>
<reference evidence="2 3" key="1">
    <citation type="submission" date="2014-04" db="EMBL/GenBank/DDBJ databases">
        <authorList>
            <consortium name="DOE Joint Genome Institute"/>
            <person name="Kuo A."/>
            <person name="Kohler A."/>
            <person name="Nagy L.G."/>
            <person name="Floudas D."/>
            <person name="Copeland A."/>
            <person name="Barry K.W."/>
            <person name="Cichocki N."/>
            <person name="Veneault-Fourrey C."/>
            <person name="LaButti K."/>
            <person name="Lindquist E.A."/>
            <person name="Lipzen A."/>
            <person name="Lundell T."/>
            <person name="Morin E."/>
            <person name="Murat C."/>
            <person name="Sun H."/>
            <person name="Tunlid A."/>
            <person name="Henrissat B."/>
            <person name="Grigoriev I.V."/>
            <person name="Hibbett D.S."/>
            <person name="Martin F."/>
            <person name="Nordberg H.P."/>
            <person name="Cantor M.N."/>
            <person name="Hua S.X."/>
        </authorList>
    </citation>
    <scope>NUCLEOTIDE SEQUENCE [LARGE SCALE GENOMIC DNA]</scope>
    <source>
        <strain evidence="2 3">Foug A</strain>
    </source>
</reference>
<dbReference type="Proteomes" id="UP000053989">
    <property type="component" value="Unassembled WGS sequence"/>
</dbReference>
<organism evidence="2 3">
    <name type="scientific">Scleroderma citrinum Foug A</name>
    <dbReference type="NCBI Taxonomy" id="1036808"/>
    <lineage>
        <taxon>Eukaryota</taxon>
        <taxon>Fungi</taxon>
        <taxon>Dikarya</taxon>
        <taxon>Basidiomycota</taxon>
        <taxon>Agaricomycotina</taxon>
        <taxon>Agaricomycetes</taxon>
        <taxon>Agaricomycetidae</taxon>
        <taxon>Boletales</taxon>
        <taxon>Sclerodermatineae</taxon>
        <taxon>Sclerodermataceae</taxon>
        <taxon>Scleroderma</taxon>
    </lineage>
</organism>
<evidence type="ECO:0000313" key="3">
    <source>
        <dbReference type="Proteomes" id="UP000053989"/>
    </source>
</evidence>
<feature type="region of interest" description="Disordered" evidence="1">
    <location>
        <begin position="1"/>
        <end position="51"/>
    </location>
</feature>
<proteinExistence type="predicted"/>
<reference evidence="3" key="2">
    <citation type="submission" date="2015-01" db="EMBL/GenBank/DDBJ databases">
        <title>Evolutionary Origins and Diversification of the Mycorrhizal Mutualists.</title>
        <authorList>
            <consortium name="DOE Joint Genome Institute"/>
            <consortium name="Mycorrhizal Genomics Consortium"/>
            <person name="Kohler A."/>
            <person name="Kuo A."/>
            <person name="Nagy L.G."/>
            <person name="Floudas D."/>
            <person name="Copeland A."/>
            <person name="Barry K.W."/>
            <person name="Cichocki N."/>
            <person name="Veneault-Fourrey C."/>
            <person name="LaButti K."/>
            <person name="Lindquist E.A."/>
            <person name="Lipzen A."/>
            <person name="Lundell T."/>
            <person name="Morin E."/>
            <person name="Murat C."/>
            <person name="Riley R."/>
            <person name="Ohm R."/>
            <person name="Sun H."/>
            <person name="Tunlid A."/>
            <person name="Henrissat B."/>
            <person name="Grigoriev I.V."/>
            <person name="Hibbett D.S."/>
            <person name="Martin F."/>
        </authorList>
    </citation>
    <scope>NUCLEOTIDE SEQUENCE [LARGE SCALE GENOMIC DNA]</scope>
    <source>
        <strain evidence="3">Foug A</strain>
    </source>
</reference>
<evidence type="ECO:0000313" key="2">
    <source>
        <dbReference type="EMBL" id="KIM68961.1"/>
    </source>
</evidence>
<gene>
    <name evidence="2" type="ORF">SCLCIDRAFT_7139</name>
</gene>
<dbReference type="InParanoid" id="A0A0C3EM10"/>
<dbReference type="AlphaFoldDB" id="A0A0C3EM10"/>
<feature type="compositionally biased region" description="Basic residues" evidence="1">
    <location>
        <begin position="38"/>
        <end position="48"/>
    </location>
</feature>